<dbReference type="Gene3D" id="3.10.20.230">
    <property type="entry name" value="Doublecortin domain"/>
    <property type="match status" value="2"/>
</dbReference>
<evidence type="ECO:0000313" key="16">
    <source>
        <dbReference type="Proteomes" id="UP000018468"/>
    </source>
</evidence>
<keyword evidence="6" id="KW-0970">Cilium biogenesis/degradation</keyword>
<dbReference type="Bgee" id="ENSLOCG00000005583">
    <property type="expression patterns" value="Expressed in camera-type eye and 2 other cell types or tissues"/>
</dbReference>
<dbReference type="GO" id="GO:0009416">
    <property type="term" value="P:response to light stimulus"/>
    <property type="evidence" value="ECO:0007669"/>
    <property type="project" value="UniProtKB-ARBA"/>
</dbReference>
<dbReference type="FunFam" id="3.10.20.230:FF:000006">
    <property type="entry name" value="Oxygen-regulated protein 1"/>
    <property type="match status" value="1"/>
</dbReference>
<dbReference type="CDD" id="cd17145">
    <property type="entry name" value="DCX1_RP1"/>
    <property type="match status" value="1"/>
</dbReference>
<feature type="compositionally biased region" description="Basic and acidic residues" evidence="13">
    <location>
        <begin position="945"/>
        <end position="963"/>
    </location>
</feature>
<evidence type="ECO:0000256" key="6">
    <source>
        <dbReference type="ARBA" id="ARBA00022794"/>
    </source>
</evidence>
<dbReference type="eggNOG" id="KOG1181">
    <property type="taxonomic scope" value="Eukaryota"/>
</dbReference>
<feature type="region of interest" description="Disordered" evidence="13">
    <location>
        <begin position="945"/>
        <end position="987"/>
    </location>
</feature>
<keyword evidence="9" id="KW-0966">Cell projection</keyword>
<dbReference type="PANTHER" id="PTHR23005:SF4">
    <property type="entry name" value="OXYGEN-REGULATED PROTEIN 1"/>
    <property type="match status" value="1"/>
</dbReference>
<dbReference type="OMA" id="WENAAMD"/>
<dbReference type="GO" id="GO:0005930">
    <property type="term" value="C:axoneme"/>
    <property type="evidence" value="ECO:0000318"/>
    <property type="project" value="GO_Central"/>
</dbReference>
<reference evidence="15" key="2">
    <citation type="submission" date="2025-08" db="UniProtKB">
        <authorList>
            <consortium name="Ensembl"/>
        </authorList>
    </citation>
    <scope>IDENTIFICATION</scope>
</reference>
<keyword evidence="3" id="KW-0963">Cytoplasm</keyword>
<comment type="function">
    <text evidence="10">Microtubule-associated protein regulating the stability and length of the microtubule-based axoneme of photoreceptors. Required for the differentiation of photoreceptor cells, it plays a role in the organization of the outer segment of rod and cone photoreceptors ensuring the correct orientation and higher-order stacking of outer segment disks along the photoreceptor axoneme.</text>
</comment>
<dbReference type="HOGENOM" id="CLU_242736_0_0_1"/>
<reference evidence="15" key="3">
    <citation type="submission" date="2025-09" db="UniProtKB">
        <authorList>
            <consortium name="Ensembl"/>
        </authorList>
    </citation>
    <scope>IDENTIFICATION</scope>
</reference>
<keyword evidence="4" id="KW-0716">Sensory transduction</keyword>
<dbReference type="InParanoid" id="W5MEF7"/>
<dbReference type="PANTHER" id="PTHR23005">
    <property type="entry name" value="RETINITIS PIGMENTOSA 1 PROTEIN"/>
    <property type="match status" value="1"/>
</dbReference>
<evidence type="ECO:0000256" key="12">
    <source>
        <dbReference type="ARBA" id="ARBA00046756"/>
    </source>
</evidence>
<sequence length="1731" mass="192026">MSDIDPRNPSQPPDHFSESGQTMIPRHPQITDPISSKHVCFYKSGDPQFSGLKMVINNRTFKSFDALLDTLSKKVPLPFGVRNITTPRGIHGINHLDELEDGKSYICSDQKKVKPIDLDVASKKPVPWYTTRPVSARRRAVHLARQNDSRIMKRENSLVVRTPKKLVVFKNGDSGIKHTIMLQKKTSQTFESLLGHVTEVMQFPVVKLYTPDGRRVDSLQSLILCSGVVVASGREPFKPGSYDPQTQTLPAKLPGVSSHVQPKHRERLGRRNRKKKSVSSTRSRNFSLSSENLYDMPIPSNTMESAETCTCVEGDIPVMPHDEDIEKSFRVNQDGSMTVEMKVRLTIKQEETIQWTTTLSRSSVSNQINVACISHPEPGGSSSNPNLVAATELTCAAEYTSKEKGTNQSSQEGRDEKVPAFRETQEYDFWQDLALNKHDTESKDKVCFRRPPTPGPRRTKKKQTSLESLKTVLEKEIEENVVGTYAYIEETENGDVKKEYCMVSQCSSRPIPKPRKTGSVEINNNDVHSSVKSSGVANILKLHDNGEEITETVLHIVEHQSCHDNFFANLKCGLEGKFTCGRPASSDITLCSLGNEYEVHYKRPSTASESLNGRKNGNTSFSSDLMINSYTSRNNLSSVRNDETGFSVNLLSKALPPKTECSEFSSGGYTKDQVSPSIQGKKNKQAKPKVKKINVPTNVSSYSKGREKKDMTSQKDTRKAISDILTSGEKQIKHTEESPSNFQQVNKIKKSNKKKKGMEEENINSFSVLSLSENAYALNIENTKGLMAEKELNYSEVKSIKDNQMVCLNGSEEHTCFKKIVLPPIDSSGQDKMRQKKQKKTEQNSSEKETRELSENASLLELYSSPSLVNEKVENWLENLQSGSRSCQGNVSHNEADTDNKVIFQIGSDPSEESEVTGETKENHTEYLHAGKINTIKRQIESVSKMEKLEEASDEDSNKKQSLHDSIPNTETNPIALTQQRKTQKTTEAAIQTEFGEICGNSPSQPDLKPVLEQLCCSVKSIQKQQTSNSKRFSSLEKSSSLPDLSSNVASTLGASSKVILAFLSVLALREGITDMDNTVLLTKNRSSTEALKLMESLKKMASIETEGELMIGLSDSQQTTSSHLLLPCSDHQEITGKGNNHDFLAAFSETNTLLEAYTDENHKNMDHTFDIQDSIAEPGIPEELQTVELAPVDKQSKEVNIKEEQNHKSEEIHCYDESIHQDETSLNGELSSNEPSCLLTEEIPHREEFTAFKEASYVEEQLCSANDELQMSQSGGIKEAKHISFEQKADEEFMGENLDGCLTNDNGYAKEHSSSVSIPKDILNDERKKPGIAESVKSVDDMVESSSKDSLCSSLAFSYDSKIAMKKETGGVNIKSIKEMFMAKSTQDLQFGKKRLPSPSTSDLSDYRPETSDSSGSGYRSQASCELTTESGEDISGRQSISKGYVRKTIERLYGTNEAKVLSVTRPPAAPKQKRKVSPGENSTGCISSPVDTKPKATSDLLYFNAKSSLDLNNKSKQSSPHTALSDPNDGVLIDKGRWLLKENHLIRKSPPEKLGMYGNIETTSAETGLDNTSEDAPYSYFGSHHPPLAVISSSELEELAKPGEPKCTYFNMPHASDSEPFPDDILDPSGEPAKMWAEKNGSLPSFASVEFRLPDNKVHPEQGPSVAHPVISQPARAGSTNGRSPEEQDSLEKLHIMCGQHCPILTVKVEPLHEENRGYVYQKPSDLEN</sequence>
<evidence type="ECO:0000256" key="9">
    <source>
        <dbReference type="ARBA" id="ARBA00023273"/>
    </source>
</evidence>
<dbReference type="Ensembl" id="ENSLOCT00000006774.1">
    <property type="protein sequence ID" value="ENSLOCP00000006766.1"/>
    <property type="gene ID" value="ENSLOCG00000005583.1"/>
</dbReference>
<dbReference type="SMART" id="SM00537">
    <property type="entry name" value="DCX"/>
    <property type="match status" value="2"/>
</dbReference>
<evidence type="ECO:0000256" key="8">
    <source>
        <dbReference type="ARBA" id="ARBA00023212"/>
    </source>
</evidence>
<dbReference type="GeneTree" id="ENSGT00940000154242"/>
<name>W5MEF7_LEPOC</name>
<dbReference type="EMBL" id="AHAT01004429">
    <property type="status" value="NOT_ANNOTATED_CDS"/>
    <property type="molecule type" value="Genomic_DNA"/>
</dbReference>
<dbReference type="SUPFAM" id="SSF89837">
    <property type="entry name" value="Doublecortin (DC)"/>
    <property type="match status" value="2"/>
</dbReference>
<feature type="region of interest" description="Disordered" evidence="13">
    <location>
        <begin position="1465"/>
        <end position="1493"/>
    </location>
</feature>
<evidence type="ECO:0000256" key="2">
    <source>
        <dbReference type="ARBA" id="ARBA00004504"/>
    </source>
</evidence>
<feature type="compositionally biased region" description="Polar residues" evidence="13">
    <location>
        <begin position="662"/>
        <end position="680"/>
    </location>
</feature>
<feature type="region of interest" description="Disordered" evidence="13">
    <location>
        <begin position="823"/>
        <end position="855"/>
    </location>
</feature>
<evidence type="ECO:0000256" key="5">
    <source>
        <dbReference type="ARBA" id="ARBA00022737"/>
    </source>
</evidence>
<dbReference type="InterPro" id="IPR036572">
    <property type="entry name" value="Doublecortin_dom_sf"/>
</dbReference>
<evidence type="ECO:0000256" key="13">
    <source>
        <dbReference type="SAM" id="MobiDB-lite"/>
    </source>
</evidence>
<reference evidence="16" key="1">
    <citation type="submission" date="2011-12" db="EMBL/GenBank/DDBJ databases">
        <title>The Draft Genome of Lepisosteus oculatus.</title>
        <authorList>
            <consortium name="The Broad Institute Genome Assembly &amp; Analysis Group"/>
            <consortium name="Computational R&amp;D Group"/>
            <consortium name="and Sequencing Platform"/>
            <person name="Di Palma F."/>
            <person name="Alfoldi J."/>
            <person name="Johnson J."/>
            <person name="Berlin A."/>
            <person name="Gnerre S."/>
            <person name="Jaffe D."/>
            <person name="MacCallum I."/>
            <person name="Young S."/>
            <person name="Walker B.J."/>
            <person name="Lander E.S."/>
            <person name="Lindblad-Toh K."/>
        </authorList>
    </citation>
    <scope>NUCLEOTIDE SEQUENCE [LARGE SCALE GENOMIC DNA]</scope>
</reference>
<dbReference type="GO" id="GO:0035845">
    <property type="term" value="P:photoreceptor cell outer segment organization"/>
    <property type="evidence" value="ECO:0000318"/>
    <property type="project" value="GO_Central"/>
</dbReference>
<evidence type="ECO:0000256" key="1">
    <source>
        <dbReference type="ARBA" id="ARBA00004430"/>
    </source>
</evidence>
<dbReference type="GO" id="GO:0060041">
    <property type="term" value="P:retina development in camera-type eye"/>
    <property type="evidence" value="ECO:0000318"/>
    <property type="project" value="GO_Central"/>
</dbReference>
<comment type="subcellular location">
    <subcellularLocation>
        <location evidence="2">Cell projection</location>
        <location evidence="2">Cilium</location>
        <location evidence="2">Photoreceptor outer segment</location>
    </subcellularLocation>
    <subcellularLocation>
        <location evidence="1">Cytoplasm</location>
        <location evidence="1">Cytoskeleton</location>
        <location evidence="1">Cilium axoneme</location>
    </subcellularLocation>
</comment>
<keyword evidence="7" id="KW-0969">Cilium</keyword>
<proteinExistence type="predicted"/>
<dbReference type="STRING" id="7918.ENSLOCP00000006766"/>
<feature type="region of interest" description="Disordered" evidence="13">
    <location>
        <begin position="1"/>
        <end position="29"/>
    </location>
</feature>
<dbReference type="GO" id="GO:0035082">
    <property type="term" value="P:axoneme assembly"/>
    <property type="evidence" value="ECO:0000318"/>
    <property type="project" value="GO_Central"/>
</dbReference>
<dbReference type="GO" id="GO:0035556">
    <property type="term" value="P:intracellular signal transduction"/>
    <property type="evidence" value="ECO:0007669"/>
    <property type="project" value="InterPro"/>
</dbReference>
<feature type="domain" description="Doublecortin" evidence="14">
    <location>
        <begin position="37"/>
        <end position="119"/>
    </location>
</feature>
<feature type="region of interest" description="Disordered" evidence="13">
    <location>
        <begin position="445"/>
        <end position="464"/>
    </location>
</feature>
<feature type="compositionally biased region" description="Basic and acidic residues" evidence="13">
    <location>
        <begin position="840"/>
        <end position="854"/>
    </location>
</feature>
<accession>W5MEF7</accession>
<dbReference type="InterPro" id="IPR003533">
    <property type="entry name" value="Doublecortin_dom"/>
</dbReference>
<keyword evidence="5" id="KW-0677">Repeat</keyword>
<evidence type="ECO:0000256" key="11">
    <source>
        <dbReference type="ARBA" id="ARBA00044186"/>
    </source>
</evidence>
<protein>
    <recommendedName>
        <fullName evidence="11">Oxygen-regulated protein 1</fullName>
    </recommendedName>
</protein>
<evidence type="ECO:0000256" key="3">
    <source>
        <dbReference type="ARBA" id="ARBA00022490"/>
    </source>
</evidence>
<evidence type="ECO:0000256" key="4">
    <source>
        <dbReference type="ARBA" id="ARBA00022606"/>
    </source>
</evidence>
<feature type="region of interest" description="Disordered" evidence="13">
    <location>
        <begin position="1657"/>
        <end position="1694"/>
    </location>
</feature>
<keyword evidence="8" id="KW-0206">Cytoskeleton</keyword>
<organism evidence="15 16">
    <name type="scientific">Lepisosteus oculatus</name>
    <name type="common">Spotted gar</name>
    <dbReference type="NCBI Taxonomy" id="7918"/>
    <lineage>
        <taxon>Eukaryota</taxon>
        <taxon>Metazoa</taxon>
        <taxon>Chordata</taxon>
        <taxon>Craniata</taxon>
        <taxon>Vertebrata</taxon>
        <taxon>Euteleostomi</taxon>
        <taxon>Actinopterygii</taxon>
        <taxon>Neopterygii</taxon>
        <taxon>Holostei</taxon>
        <taxon>Semionotiformes</taxon>
        <taxon>Lepisosteidae</taxon>
        <taxon>Lepisosteus</taxon>
    </lineage>
</organism>
<dbReference type="GO" id="GO:0032391">
    <property type="term" value="C:photoreceptor connecting cilium"/>
    <property type="evidence" value="ECO:0000318"/>
    <property type="project" value="GO_Central"/>
</dbReference>
<dbReference type="GO" id="GO:0001917">
    <property type="term" value="C:photoreceptor inner segment"/>
    <property type="evidence" value="ECO:0007669"/>
    <property type="project" value="UniProtKB-ARBA"/>
</dbReference>
<feature type="domain" description="Doublecortin" evidence="14">
    <location>
        <begin position="164"/>
        <end position="243"/>
    </location>
</feature>
<feature type="compositionally biased region" description="Polar residues" evidence="13">
    <location>
        <begin position="1413"/>
        <end position="1431"/>
    </location>
</feature>
<feature type="region of interest" description="Disordered" evidence="13">
    <location>
        <begin position="236"/>
        <end position="286"/>
    </location>
</feature>
<evidence type="ECO:0000256" key="7">
    <source>
        <dbReference type="ARBA" id="ARBA00023069"/>
    </source>
</evidence>
<feature type="compositionally biased region" description="Basic residues" evidence="13">
    <location>
        <begin position="261"/>
        <end position="277"/>
    </location>
</feature>
<dbReference type="Proteomes" id="UP000018468">
    <property type="component" value="Linkage group LG9"/>
</dbReference>
<dbReference type="Pfam" id="PF03607">
    <property type="entry name" value="DCX"/>
    <property type="match status" value="2"/>
</dbReference>
<comment type="subunit">
    <text evidence="12">Interacts (via the doublecortin domains) with microtubules. Interacts with RP1L1. Interacts with MAK.</text>
</comment>
<feature type="compositionally biased region" description="Polar residues" evidence="13">
    <location>
        <begin position="1481"/>
        <end position="1492"/>
    </location>
</feature>
<feature type="compositionally biased region" description="Polar residues" evidence="13">
    <location>
        <begin position="967"/>
        <end position="987"/>
    </location>
</feature>
<feature type="region of interest" description="Disordered" evidence="13">
    <location>
        <begin position="1391"/>
        <end position="1438"/>
    </location>
</feature>
<keyword evidence="16" id="KW-1185">Reference proteome</keyword>
<dbReference type="CDD" id="cd17147">
    <property type="entry name" value="DCX2_RP1"/>
    <property type="match status" value="1"/>
</dbReference>
<evidence type="ECO:0000313" key="15">
    <source>
        <dbReference type="Ensembl" id="ENSLOCP00000006766.1"/>
    </source>
</evidence>
<dbReference type="eggNOG" id="KOG3757">
    <property type="taxonomic scope" value="Eukaryota"/>
</dbReference>
<evidence type="ECO:0000259" key="14">
    <source>
        <dbReference type="PROSITE" id="PS50309"/>
    </source>
</evidence>
<feature type="compositionally biased region" description="Basic residues" evidence="13">
    <location>
        <begin position="747"/>
        <end position="756"/>
    </location>
</feature>
<feature type="compositionally biased region" description="Basic and acidic residues" evidence="13">
    <location>
        <begin position="704"/>
        <end position="721"/>
    </location>
</feature>
<evidence type="ECO:0000256" key="10">
    <source>
        <dbReference type="ARBA" id="ARBA00043933"/>
    </source>
</evidence>
<dbReference type="PROSITE" id="PS50309">
    <property type="entry name" value="DC"/>
    <property type="match status" value="2"/>
</dbReference>
<feature type="region of interest" description="Disordered" evidence="13">
    <location>
        <begin position="661"/>
        <end position="759"/>
    </location>
</feature>
<dbReference type="GO" id="GO:0045494">
    <property type="term" value="P:photoreceptor cell maintenance"/>
    <property type="evidence" value="ECO:0000318"/>
    <property type="project" value="GO_Central"/>
</dbReference>
<dbReference type="FunFam" id="3.10.20.230:FF:000007">
    <property type="entry name" value="Oxygen-regulated protein 1"/>
    <property type="match status" value="1"/>
</dbReference>
<dbReference type="GO" id="GO:0001750">
    <property type="term" value="C:photoreceptor outer segment"/>
    <property type="evidence" value="ECO:0007669"/>
    <property type="project" value="UniProtKB-SubCell"/>
</dbReference>
<feature type="compositionally biased region" description="Basic residues" evidence="13">
    <location>
        <begin position="681"/>
        <end position="692"/>
    </location>
</feature>